<comment type="caution">
    <text evidence="10">The sequence shown here is derived from an EMBL/GenBank/DDBJ whole genome shotgun (WGS) entry which is preliminary data.</text>
</comment>
<dbReference type="InterPro" id="IPR010131">
    <property type="entry name" value="MdtP/NodT-like"/>
</dbReference>
<dbReference type="PROSITE" id="PS51257">
    <property type="entry name" value="PROKAR_LIPOPROTEIN"/>
    <property type="match status" value="1"/>
</dbReference>
<comment type="subcellular location">
    <subcellularLocation>
        <location evidence="9">Cell membrane</location>
        <topology evidence="9">Lipid-anchor</topology>
    </subcellularLocation>
    <subcellularLocation>
        <location evidence="1">Membrane</location>
    </subcellularLocation>
</comment>
<accession>A0A7V8FUQ0</accession>
<comment type="similarity">
    <text evidence="2 9">Belongs to the outer membrane factor (OMF) (TC 1.B.17) family.</text>
</comment>
<organism evidence="10 11">
    <name type="scientific">Herbaspirillum frisingense</name>
    <dbReference type="NCBI Taxonomy" id="92645"/>
    <lineage>
        <taxon>Bacteria</taxon>
        <taxon>Pseudomonadati</taxon>
        <taxon>Pseudomonadota</taxon>
        <taxon>Betaproteobacteria</taxon>
        <taxon>Burkholderiales</taxon>
        <taxon>Oxalobacteraceae</taxon>
        <taxon>Herbaspirillum</taxon>
    </lineage>
</organism>
<evidence type="ECO:0000256" key="9">
    <source>
        <dbReference type="RuleBase" id="RU362097"/>
    </source>
</evidence>
<dbReference type="Gene3D" id="2.20.200.10">
    <property type="entry name" value="Outer membrane efflux proteins (OEP)"/>
    <property type="match status" value="1"/>
</dbReference>
<keyword evidence="7 9" id="KW-0564">Palmitate</keyword>
<dbReference type="PANTHER" id="PTHR30203">
    <property type="entry name" value="OUTER MEMBRANE CATION EFFLUX PROTEIN"/>
    <property type="match status" value="1"/>
</dbReference>
<dbReference type="GO" id="GO:0015562">
    <property type="term" value="F:efflux transmembrane transporter activity"/>
    <property type="evidence" value="ECO:0007669"/>
    <property type="project" value="InterPro"/>
</dbReference>
<dbReference type="Proteomes" id="UP000462435">
    <property type="component" value="Unassembled WGS sequence"/>
</dbReference>
<keyword evidence="5" id="KW-0732">Signal</keyword>
<keyword evidence="6 9" id="KW-0472">Membrane</keyword>
<evidence type="ECO:0000256" key="8">
    <source>
        <dbReference type="ARBA" id="ARBA00023288"/>
    </source>
</evidence>
<proteinExistence type="inferred from homology"/>
<keyword evidence="8 9" id="KW-0449">Lipoprotein</keyword>
<evidence type="ECO:0000256" key="2">
    <source>
        <dbReference type="ARBA" id="ARBA00007613"/>
    </source>
</evidence>
<protein>
    <submittedName>
        <fullName evidence="10">Multidrug/solvent efflux pump outer membrane protein MepC</fullName>
    </submittedName>
</protein>
<dbReference type="SUPFAM" id="SSF56954">
    <property type="entry name" value="Outer membrane efflux proteins (OEP)"/>
    <property type="match status" value="1"/>
</dbReference>
<dbReference type="InterPro" id="IPR003423">
    <property type="entry name" value="OMP_efflux"/>
</dbReference>
<keyword evidence="3 9" id="KW-1134">Transmembrane beta strand</keyword>
<dbReference type="AlphaFoldDB" id="A0A7V8FUQ0"/>
<evidence type="ECO:0000256" key="7">
    <source>
        <dbReference type="ARBA" id="ARBA00023139"/>
    </source>
</evidence>
<dbReference type="PANTHER" id="PTHR30203:SF20">
    <property type="entry name" value="MULTIDRUG RESISTANCE OUTER MEMBRANE PROTEIN MDTP-RELATED"/>
    <property type="match status" value="1"/>
</dbReference>
<evidence type="ECO:0000256" key="4">
    <source>
        <dbReference type="ARBA" id="ARBA00022692"/>
    </source>
</evidence>
<dbReference type="Pfam" id="PF02321">
    <property type="entry name" value="OEP"/>
    <property type="match status" value="2"/>
</dbReference>
<dbReference type="Gene3D" id="1.20.1600.10">
    <property type="entry name" value="Outer membrane efflux proteins (OEP)"/>
    <property type="match status" value="1"/>
</dbReference>
<evidence type="ECO:0000313" key="10">
    <source>
        <dbReference type="EMBL" id="KAF1041642.1"/>
    </source>
</evidence>
<evidence type="ECO:0000313" key="11">
    <source>
        <dbReference type="Proteomes" id="UP000462435"/>
    </source>
</evidence>
<evidence type="ECO:0000256" key="6">
    <source>
        <dbReference type="ARBA" id="ARBA00023136"/>
    </source>
</evidence>
<evidence type="ECO:0000256" key="5">
    <source>
        <dbReference type="ARBA" id="ARBA00022729"/>
    </source>
</evidence>
<dbReference type="GO" id="GO:0005886">
    <property type="term" value="C:plasma membrane"/>
    <property type="evidence" value="ECO:0007669"/>
    <property type="project" value="UniProtKB-SubCell"/>
</dbReference>
<evidence type="ECO:0000256" key="1">
    <source>
        <dbReference type="ARBA" id="ARBA00004370"/>
    </source>
</evidence>
<reference evidence="11" key="1">
    <citation type="journal article" date="2020" name="MBio">
        <title>Horizontal gene transfer to a defensive symbiont with a reduced genome amongst a multipartite beetle microbiome.</title>
        <authorList>
            <person name="Waterworth S.C."/>
            <person name="Florez L.V."/>
            <person name="Rees E.R."/>
            <person name="Hertweck C."/>
            <person name="Kaltenpoth M."/>
            <person name="Kwan J.C."/>
        </authorList>
    </citation>
    <scope>NUCLEOTIDE SEQUENCE [LARGE SCALE GENOMIC DNA]</scope>
</reference>
<gene>
    <name evidence="10" type="primary">mepC_3</name>
    <name evidence="10" type="ORF">GAK35_03183</name>
</gene>
<evidence type="ECO:0000256" key="3">
    <source>
        <dbReference type="ARBA" id="ARBA00022452"/>
    </source>
</evidence>
<name>A0A7V8FUQ0_9BURK</name>
<keyword evidence="4 9" id="KW-0812">Transmembrane</keyword>
<dbReference type="EMBL" id="WNDX01000112">
    <property type="protein sequence ID" value="KAF1041642.1"/>
    <property type="molecule type" value="Genomic_DNA"/>
</dbReference>
<dbReference type="NCBIfam" id="TIGR01845">
    <property type="entry name" value="outer_NodT"/>
    <property type="match status" value="1"/>
</dbReference>
<sequence>MKRITSPAIRPRAIAAVAAMIGLLGLSGCASFSGIGSDKHIAQASDFATQRSLTNPQQQNQQNAGQWPGSDWVRQFGDPQLSALIEEALAASPNLQQAQARIAAAGAMAEAKGAPLLPTVTADASVVRNQFSNTTIYPEPYGGNWFNEKKAGLNLSYELDLWNKNHAALAQAISSEKAAEASEQEARLALTTSIVAAYSQLAAQYAQHDILQRTVEQRESLQKITVDRVRTGLDTQIERDQSRSSSADARAQLEQSEGQILLTRQQLGALAGKGPDRGLQLAAPQMQNLATPALPADLPLNLLGRRPDIVAARWQVEAASHGIDVAKARFYPDINLSAMIGFDTLMNNNPFTAASKTIAFGPAISLPIFEGGALRAGLKGEYANYDLAVATYNKTLNDAYADVARQIASINSTERQLPIRREALDAAERAYGLAKERYRIGLASQLTLLSAETAVLAQRQAMVSLEAARRDQQVALYKALGGGFDAQQAGLALNAGPGEAARPQP</sequence>